<dbReference type="InterPro" id="IPR054552">
    <property type="entry name" value="SPT2_N"/>
</dbReference>
<keyword evidence="3" id="KW-1185">Reference proteome</keyword>
<proteinExistence type="predicted"/>
<name>A0AAQ4EI53_AMBAM</name>
<protein>
    <recommendedName>
        <fullName evidence="1">SPT2 homolog N-terminal domain-containing protein</fullName>
    </recommendedName>
</protein>
<evidence type="ECO:0000313" key="3">
    <source>
        <dbReference type="Proteomes" id="UP001321473"/>
    </source>
</evidence>
<organism evidence="2 3">
    <name type="scientific">Amblyomma americanum</name>
    <name type="common">Lone star tick</name>
    <dbReference type="NCBI Taxonomy" id="6943"/>
    <lineage>
        <taxon>Eukaryota</taxon>
        <taxon>Metazoa</taxon>
        <taxon>Ecdysozoa</taxon>
        <taxon>Arthropoda</taxon>
        <taxon>Chelicerata</taxon>
        <taxon>Arachnida</taxon>
        <taxon>Acari</taxon>
        <taxon>Parasitiformes</taxon>
        <taxon>Ixodida</taxon>
        <taxon>Ixodoidea</taxon>
        <taxon>Ixodidae</taxon>
        <taxon>Amblyomminae</taxon>
        <taxon>Amblyomma</taxon>
    </lineage>
</organism>
<dbReference type="Pfam" id="PF22878">
    <property type="entry name" value="SPT2_N"/>
    <property type="match status" value="1"/>
</dbReference>
<feature type="domain" description="SPT2 homolog N-terminal" evidence="1">
    <location>
        <begin position="5"/>
        <end position="45"/>
    </location>
</feature>
<evidence type="ECO:0000259" key="1">
    <source>
        <dbReference type="Pfam" id="PF22878"/>
    </source>
</evidence>
<dbReference type="EMBL" id="JARKHS020015461">
    <property type="protein sequence ID" value="KAK8774392.1"/>
    <property type="molecule type" value="Genomic_DNA"/>
</dbReference>
<sequence length="134" mass="15142">MRMQTTVKRYSTEVAPAKKAPRTNVQSAAIRAFLQRKEEEERRKLRCLTCSYAGAYICHGAGKNDSLRQNCAEQLAHLFMCHPGSVKKVFSHVYLFDYSTFPCLPAVHTSFKNKNSTFCLATVLAMSCSAVKRR</sequence>
<gene>
    <name evidence="2" type="ORF">V5799_011075</name>
</gene>
<accession>A0AAQ4EI53</accession>
<reference evidence="2 3" key="1">
    <citation type="journal article" date="2023" name="Arcadia Sci">
        <title>De novo assembly of a long-read Amblyomma americanum tick genome.</title>
        <authorList>
            <person name="Chou S."/>
            <person name="Poskanzer K.E."/>
            <person name="Rollins M."/>
            <person name="Thuy-Boun P.S."/>
        </authorList>
    </citation>
    <scope>NUCLEOTIDE SEQUENCE [LARGE SCALE GENOMIC DNA]</scope>
    <source>
        <strain evidence="2">F_SG_1</strain>
        <tissue evidence="2">Salivary glands</tissue>
    </source>
</reference>
<dbReference type="Proteomes" id="UP001321473">
    <property type="component" value="Unassembled WGS sequence"/>
</dbReference>
<dbReference type="AlphaFoldDB" id="A0AAQ4EI53"/>
<comment type="caution">
    <text evidence="2">The sequence shown here is derived from an EMBL/GenBank/DDBJ whole genome shotgun (WGS) entry which is preliminary data.</text>
</comment>
<evidence type="ECO:0000313" key="2">
    <source>
        <dbReference type="EMBL" id="KAK8774392.1"/>
    </source>
</evidence>